<gene>
    <name evidence="4" type="ORF">LV89_01728</name>
</gene>
<dbReference type="Proteomes" id="UP000245489">
    <property type="component" value="Unassembled WGS sequence"/>
</dbReference>
<keyword evidence="2" id="KW-1133">Transmembrane helix</keyword>
<sequence length="172" mass="20308">MKNTLIILLFLISSNIVLAQEEINKLTLERETLYRKYKETESLSTGLFGNRSKDDLQTTIDALNEIIKKDNEILDELKHIQEDSKIEFTNKYNDLIRQNNELSDKNRELIELTERHKGYSKENHQMLEQTEEKQILHISLLAIFVLISVVYIIKYFSLKSDFKKIKATNQMK</sequence>
<keyword evidence="3" id="KW-0732">Signal</keyword>
<evidence type="ECO:0000256" key="1">
    <source>
        <dbReference type="SAM" id="Coils"/>
    </source>
</evidence>
<dbReference type="RefSeq" id="WP_109742488.1">
    <property type="nucleotide sequence ID" value="NZ_QGGO01000007.1"/>
</dbReference>
<reference evidence="4 5" key="1">
    <citation type="submission" date="2018-05" db="EMBL/GenBank/DDBJ databases">
        <title>Genomic Encyclopedia of Archaeal and Bacterial Type Strains, Phase II (KMG-II): from individual species to whole genera.</title>
        <authorList>
            <person name="Goeker M."/>
        </authorList>
    </citation>
    <scope>NUCLEOTIDE SEQUENCE [LARGE SCALE GENOMIC DNA]</scope>
    <source>
        <strain evidence="4 5">DSM 22214</strain>
    </source>
</reference>
<keyword evidence="2" id="KW-0812">Transmembrane</keyword>
<evidence type="ECO:0000313" key="4">
    <source>
        <dbReference type="EMBL" id="PWK27415.1"/>
    </source>
</evidence>
<feature type="chain" id="PRO_5016450932" evidence="3">
    <location>
        <begin position="20"/>
        <end position="172"/>
    </location>
</feature>
<feature type="signal peptide" evidence="3">
    <location>
        <begin position="1"/>
        <end position="19"/>
    </location>
</feature>
<name>A0A316EAD5_9BACT</name>
<evidence type="ECO:0000256" key="2">
    <source>
        <dbReference type="SAM" id="Phobius"/>
    </source>
</evidence>
<protein>
    <submittedName>
        <fullName evidence="4">Uncharacterized protein</fullName>
    </submittedName>
</protein>
<keyword evidence="5" id="KW-1185">Reference proteome</keyword>
<feature type="transmembrane region" description="Helical" evidence="2">
    <location>
        <begin position="135"/>
        <end position="156"/>
    </location>
</feature>
<comment type="caution">
    <text evidence="4">The sequence shown here is derived from an EMBL/GenBank/DDBJ whole genome shotgun (WGS) entry which is preliminary data.</text>
</comment>
<proteinExistence type="predicted"/>
<dbReference type="AlphaFoldDB" id="A0A316EAD5"/>
<evidence type="ECO:0000313" key="5">
    <source>
        <dbReference type="Proteomes" id="UP000245489"/>
    </source>
</evidence>
<feature type="coiled-coil region" evidence="1">
    <location>
        <begin position="16"/>
        <end position="43"/>
    </location>
</feature>
<dbReference type="EMBL" id="QGGO01000007">
    <property type="protein sequence ID" value="PWK27415.1"/>
    <property type="molecule type" value="Genomic_DNA"/>
</dbReference>
<evidence type="ECO:0000256" key="3">
    <source>
        <dbReference type="SAM" id="SignalP"/>
    </source>
</evidence>
<keyword evidence="2" id="KW-0472">Membrane</keyword>
<accession>A0A316EAD5</accession>
<feature type="coiled-coil region" evidence="1">
    <location>
        <begin position="85"/>
        <end position="122"/>
    </location>
</feature>
<keyword evidence="1" id="KW-0175">Coiled coil</keyword>
<organism evidence="4 5">
    <name type="scientific">Arcicella aurantiaca</name>
    <dbReference type="NCBI Taxonomy" id="591202"/>
    <lineage>
        <taxon>Bacteria</taxon>
        <taxon>Pseudomonadati</taxon>
        <taxon>Bacteroidota</taxon>
        <taxon>Cytophagia</taxon>
        <taxon>Cytophagales</taxon>
        <taxon>Flectobacillaceae</taxon>
        <taxon>Arcicella</taxon>
    </lineage>
</organism>
<dbReference type="OrthoDB" id="713774at2"/>